<evidence type="ECO:0000256" key="1">
    <source>
        <dbReference type="SAM" id="MobiDB-lite"/>
    </source>
</evidence>
<comment type="caution">
    <text evidence="2">The sequence shown here is derived from an EMBL/GenBank/DDBJ whole genome shotgun (WGS) entry which is preliminary data.</text>
</comment>
<proteinExistence type="predicted"/>
<dbReference type="EMBL" id="CAKXZT010000139">
    <property type="protein sequence ID" value="CAH2404602.1"/>
    <property type="molecule type" value="Genomic_DNA"/>
</dbReference>
<organism evidence="2 3">
    <name type="scientific">Mesorhizobium escarrei</name>
    <dbReference type="NCBI Taxonomy" id="666018"/>
    <lineage>
        <taxon>Bacteria</taxon>
        <taxon>Pseudomonadati</taxon>
        <taxon>Pseudomonadota</taxon>
        <taxon>Alphaproteobacteria</taxon>
        <taxon>Hyphomicrobiales</taxon>
        <taxon>Phyllobacteriaceae</taxon>
        <taxon>Mesorhizobium</taxon>
    </lineage>
</organism>
<gene>
    <name evidence="2" type="ORF">MES5069_430016</name>
</gene>
<evidence type="ECO:0000313" key="3">
    <source>
        <dbReference type="Proteomes" id="UP001153050"/>
    </source>
</evidence>
<feature type="region of interest" description="Disordered" evidence="1">
    <location>
        <begin position="1"/>
        <end position="22"/>
    </location>
</feature>
<name>A0ABM9E657_9HYPH</name>
<reference evidence="2 3" key="1">
    <citation type="submission" date="2022-03" db="EMBL/GenBank/DDBJ databases">
        <authorList>
            <person name="Brunel B."/>
        </authorList>
    </citation>
    <scope>NUCLEOTIDE SEQUENCE [LARGE SCALE GENOMIC DNA]</scope>
    <source>
        <strain evidence="2">STM5069sample</strain>
    </source>
</reference>
<protein>
    <submittedName>
        <fullName evidence="2">Uncharacterized protein</fullName>
    </submittedName>
</protein>
<accession>A0ABM9E657</accession>
<dbReference type="Proteomes" id="UP001153050">
    <property type="component" value="Unassembled WGS sequence"/>
</dbReference>
<keyword evidence="3" id="KW-1185">Reference proteome</keyword>
<evidence type="ECO:0000313" key="2">
    <source>
        <dbReference type="EMBL" id="CAH2404602.1"/>
    </source>
</evidence>
<sequence>MRCSACGSLCETSDEQDDKMTEGNIEGFKRADRISSIGVSEILRISTLASELSRK</sequence>